<keyword evidence="2" id="KW-0808">Transferase</keyword>
<keyword evidence="4" id="KW-0418">Kinase</keyword>
<evidence type="ECO:0000256" key="8">
    <source>
        <dbReference type="ARBA" id="ARBA00036346"/>
    </source>
</evidence>
<evidence type="ECO:0000256" key="11">
    <source>
        <dbReference type="ARBA" id="ARBA00039461"/>
    </source>
</evidence>
<reference evidence="15 16" key="1">
    <citation type="submission" date="2018-03" db="EMBL/GenBank/DDBJ databases">
        <title>Genomic Encyclopedia of Archaeal and Bacterial Type Strains, Phase II (KMG-II): from individual species to whole genera.</title>
        <authorList>
            <person name="Goeker M."/>
        </authorList>
    </citation>
    <scope>NUCLEOTIDE SEQUENCE [LARGE SCALE GENOMIC DNA]</scope>
    <source>
        <strain evidence="15 16">DSM 29328</strain>
    </source>
</reference>
<evidence type="ECO:0000313" key="15">
    <source>
        <dbReference type="EMBL" id="PRY20075.1"/>
    </source>
</evidence>
<evidence type="ECO:0000259" key="13">
    <source>
        <dbReference type="Pfam" id="PF07005"/>
    </source>
</evidence>
<evidence type="ECO:0000256" key="1">
    <source>
        <dbReference type="ARBA" id="ARBA00005715"/>
    </source>
</evidence>
<dbReference type="AlphaFoldDB" id="A0A2T0RFZ0"/>
<comment type="caution">
    <text evidence="15">The sequence shown here is derived from an EMBL/GenBank/DDBJ whole genome shotgun (WGS) entry which is preliminary data.</text>
</comment>
<sequence length="425" mass="44060">MGVELGCVADDFTGATDLAGLLARSGVRVSLRMGVPDTAPEACDLAGIEVIALKCRTEPVDEAVAETCAALDWLKRAGARRYFWKYCSTFDSTADGNIGPVAEALMADLGASQTIYCPAFPENGRSIFMGNLFVGELPLAESPMKDHPLTPMRDSNLMRLLTPQVTGAVGLVNRLTVARGAEALKARLDMLAAEGVSHVVVDAVADADLQVIAEACRDMPLMTGGSAVAMPLPAIYLREGLITEAAKRAAPPQVGPGAIVLSGSCSAMTRAQVAAFLPQAAAFKLDPLALAADGVQLAREWLAAQPADTAKIVFATAEPDEVARVQAELGGARAGALVEAALAQLAVDARDGGTRRFVIAGGETSGAVTKALGVTAMEVGEEIAPGVPWTWCMSGGRQIAMTLKSGNFGSEGFFAEALARLKAMT</sequence>
<evidence type="ECO:0000256" key="2">
    <source>
        <dbReference type="ARBA" id="ARBA00022679"/>
    </source>
</evidence>
<comment type="similarity">
    <text evidence="1">Belongs to the four-carbon acid sugar kinase family.</text>
</comment>
<comment type="catalytic activity">
    <reaction evidence="8">
        <text>3-dehydro-D-erythronate + ATP = 3-dehydro-4-O-phospho-D-erythronate + ADP + H(+)</text>
        <dbReference type="Rhea" id="RHEA:52556"/>
        <dbReference type="ChEBI" id="CHEBI:15378"/>
        <dbReference type="ChEBI" id="CHEBI:30616"/>
        <dbReference type="ChEBI" id="CHEBI:57958"/>
        <dbReference type="ChEBI" id="CHEBI:136593"/>
        <dbReference type="ChEBI" id="CHEBI:456216"/>
        <dbReference type="EC" id="2.7.1.217"/>
    </reaction>
</comment>
<dbReference type="EMBL" id="PVTD01000015">
    <property type="protein sequence ID" value="PRY20075.1"/>
    <property type="molecule type" value="Genomic_DNA"/>
</dbReference>
<dbReference type="InterPro" id="IPR037051">
    <property type="entry name" value="4-carb_acid_sugar_kinase_N_sf"/>
</dbReference>
<keyword evidence="5" id="KW-0067">ATP-binding</keyword>
<organism evidence="15 16">
    <name type="scientific">Aliiruegeria haliotis</name>
    <dbReference type="NCBI Taxonomy" id="1280846"/>
    <lineage>
        <taxon>Bacteria</taxon>
        <taxon>Pseudomonadati</taxon>
        <taxon>Pseudomonadota</taxon>
        <taxon>Alphaproteobacteria</taxon>
        <taxon>Rhodobacterales</taxon>
        <taxon>Roseobacteraceae</taxon>
        <taxon>Aliiruegeria</taxon>
    </lineage>
</organism>
<comment type="catalytic activity">
    <reaction evidence="7">
        <text>3-dehydro-L-erythronate + ATP = 3-dehydro-4-O-phospho-L-erythronate + ADP + H(+)</text>
        <dbReference type="Rhea" id="RHEA:52552"/>
        <dbReference type="ChEBI" id="CHEBI:15378"/>
        <dbReference type="ChEBI" id="CHEBI:30616"/>
        <dbReference type="ChEBI" id="CHEBI:136592"/>
        <dbReference type="ChEBI" id="CHEBI:136670"/>
        <dbReference type="ChEBI" id="CHEBI:456216"/>
        <dbReference type="EC" id="2.7.1.217"/>
    </reaction>
</comment>
<evidence type="ECO:0000256" key="5">
    <source>
        <dbReference type="ARBA" id="ARBA00022840"/>
    </source>
</evidence>
<dbReference type="EC" id="2.7.1.217" evidence="10"/>
<evidence type="ECO:0000256" key="10">
    <source>
        <dbReference type="ARBA" id="ARBA00039095"/>
    </source>
</evidence>
<dbReference type="GO" id="GO:0016301">
    <property type="term" value="F:kinase activity"/>
    <property type="evidence" value="ECO:0007669"/>
    <property type="project" value="UniProtKB-KW"/>
</dbReference>
<feature type="domain" description="Four-carbon acid sugar kinase N-terminal" evidence="13">
    <location>
        <begin position="5"/>
        <end position="231"/>
    </location>
</feature>
<protein>
    <recommendedName>
        <fullName evidence="11">3-oxo-tetronate kinase</fullName>
        <ecNumber evidence="10">2.7.1.217</ecNumber>
    </recommendedName>
    <alternativeName>
        <fullName evidence="12">3-dehydrotetronate 4-kinase</fullName>
    </alternativeName>
</protein>
<accession>A0A2T0RFZ0</accession>
<evidence type="ECO:0000256" key="3">
    <source>
        <dbReference type="ARBA" id="ARBA00022741"/>
    </source>
</evidence>
<dbReference type="Gene3D" id="3.40.50.10840">
    <property type="entry name" value="Putative sugar-binding, N-terminal domain"/>
    <property type="match status" value="1"/>
</dbReference>
<dbReference type="NCBIfam" id="NF043035">
    <property type="entry name" value="OxoTetrKin"/>
    <property type="match status" value="1"/>
</dbReference>
<evidence type="ECO:0000256" key="12">
    <source>
        <dbReference type="ARBA" id="ARBA00041377"/>
    </source>
</evidence>
<dbReference type="InterPro" id="IPR042213">
    <property type="entry name" value="NBD_C_sf"/>
</dbReference>
<keyword evidence="6" id="KW-0119">Carbohydrate metabolism</keyword>
<keyword evidence="3" id="KW-0547">Nucleotide-binding</keyword>
<keyword evidence="16" id="KW-1185">Reference proteome</keyword>
<comment type="function">
    <text evidence="9">Catalyzes the ATP-dependent phosphorylation of 3-oxo-tetronate to 3-oxo-tetronate 4-phosphate.</text>
</comment>
<dbReference type="InterPro" id="IPR010737">
    <property type="entry name" value="4-carb_acid_sugar_kinase_N"/>
</dbReference>
<evidence type="ECO:0000256" key="7">
    <source>
        <dbReference type="ARBA" id="ARBA00035898"/>
    </source>
</evidence>
<name>A0A2T0RFZ0_9RHOB</name>
<dbReference type="Pfam" id="PF07005">
    <property type="entry name" value="SBD_N"/>
    <property type="match status" value="1"/>
</dbReference>
<dbReference type="OrthoDB" id="191465at2"/>
<evidence type="ECO:0000313" key="16">
    <source>
        <dbReference type="Proteomes" id="UP000239480"/>
    </source>
</evidence>
<dbReference type="Gene3D" id="3.40.980.20">
    <property type="entry name" value="Four-carbon acid sugar kinase, nucleotide binding domain"/>
    <property type="match status" value="1"/>
</dbReference>
<gene>
    <name evidence="15" type="ORF">CLV78_11524</name>
</gene>
<dbReference type="Pfam" id="PF17042">
    <property type="entry name" value="NBD_C"/>
    <property type="match status" value="1"/>
</dbReference>
<dbReference type="RefSeq" id="WP_106208008.1">
    <property type="nucleotide sequence ID" value="NZ_PVTD01000015.1"/>
</dbReference>
<evidence type="ECO:0000259" key="14">
    <source>
        <dbReference type="Pfam" id="PF17042"/>
    </source>
</evidence>
<proteinExistence type="inferred from homology"/>
<dbReference type="GO" id="GO:0005524">
    <property type="term" value="F:ATP binding"/>
    <property type="evidence" value="ECO:0007669"/>
    <property type="project" value="UniProtKB-KW"/>
</dbReference>
<evidence type="ECO:0000256" key="9">
    <source>
        <dbReference type="ARBA" id="ARBA00037335"/>
    </source>
</evidence>
<dbReference type="Proteomes" id="UP000239480">
    <property type="component" value="Unassembled WGS sequence"/>
</dbReference>
<dbReference type="InterPro" id="IPR031475">
    <property type="entry name" value="NBD_C"/>
</dbReference>
<feature type="domain" description="Four-carbon acid sugar kinase nucleotide binding" evidence="14">
    <location>
        <begin position="260"/>
        <end position="414"/>
    </location>
</feature>
<evidence type="ECO:0000256" key="6">
    <source>
        <dbReference type="ARBA" id="ARBA00023277"/>
    </source>
</evidence>
<dbReference type="SUPFAM" id="SSF142764">
    <property type="entry name" value="YgbK-like"/>
    <property type="match status" value="1"/>
</dbReference>
<dbReference type="InterPro" id="IPR050007">
    <property type="entry name" value="OtnK"/>
</dbReference>
<evidence type="ECO:0000256" key="4">
    <source>
        <dbReference type="ARBA" id="ARBA00022777"/>
    </source>
</evidence>